<organism evidence="1 2">
    <name type="scientific">Chryseobacterium herbae</name>
    <dbReference type="NCBI Taxonomy" id="2976476"/>
    <lineage>
        <taxon>Bacteria</taxon>
        <taxon>Pseudomonadati</taxon>
        <taxon>Bacteroidota</taxon>
        <taxon>Flavobacteriia</taxon>
        <taxon>Flavobacteriales</taxon>
        <taxon>Weeksellaceae</taxon>
        <taxon>Chryseobacterium group</taxon>
        <taxon>Chryseobacterium</taxon>
    </lineage>
</organism>
<dbReference type="Proteomes" id="UP001525566">
    <property type="component" value="Unassembled WGS sequence"/>
</dbReference>
<name>A0ABT2IP96_9FLAO</name>
<evidence type="ECO:0000313" key="1">
    <source>
        <dbReference type="EMBL" id="MCT2560510.1"/>
    </source>
</evidence>
<proteinExistence type="predicted"/>
<dbReference type="RefSeq" id="WP_259835975.1">
    <property type="nucleotide sequence ID" value="NZ_JAOAMU010000001.1"/>
</dbReference>
<evidence type="ECO:0000313" key="2">
    <source>
        <dbReference type="Proteomes" id="UP001525566"/>
    </source>
</evidence>
<gene>
    <name evidence="1" type="ORF">N0B48_01270</name>
</gene>
<dbReference type="EMBL" id="JAOAMU010000001">
    <property type="protein sequence ID" value="MCT2560510.1"/>
    <property type="molecule type" value="Genomic_DNA"/>
</dbReference>
<sequence length="45" mass="5214">MTWLRDDEMLDLDNLPEPSDLLNEIVDDIEIALASLIKMKDSLLR</sequence>
<protein>
    <submittedName>
        <fullName evidence="1">Uncharacterized protein</fullName>
    </submittedName>
</protein>
<keyword evidence="2" id="KW-1185">Reference proteome</keyword>
<reference evidence="1 2" key="1">
    <citation type="submission" date="2022-09" db="EMBL/GenBank/DDBJ databases">
        <title>Chryseobacterium oleae sp.nov., isolated from the inter-root soil of Pyrola calliantha H. Andr. in Tibet.</title>
        <authorList>
            <person name="Li Z."/>
        </authorList>
    </citation>
    <scope>NUCLEOTIDE SEQUENCE [LARGE SCALE GENOMIC DNA]</scope>
    <source>
        <strain evidence="2">pc1-10</strain>
    </source>
</reference>
<comment type="caution">
    <text evidence="1">The sequence shown here is derived from an EMBL/GenBank/DDBJ whole genome shotgun (WGS) entry which is preliminary data.</text>
</comment>
<accession>A0ABT2IP96</accession>